<evidence type="ECO:0000313" key="3">
    <source>
        <dbReference type="EMBL" id="KAI5063497.1"/>
    </source>
</evidence>
<organism evidence="3 4">
    <name type="scientific">Adiantum capillus-veneris</name>
    <name type="common">Maidenhair fern</name>
    <dbReference type="NCBI Taxonomy" id="13818"/>
    <lineage>
        <taxon>Eukaryota</taxon>
        <taxon>Viridiplantae</taxon>
        <taxon>Streptophyta</taxon>
        <taxon>Embryophyta</taxon>
        <taxon>Tracheophyta</taxon>
        <taxon>Polypodiopsida</taxon>
        <taxon>Polypodiidae</taxon>
        <taxon>Polypodiales</taxon>
        <taxon>Pteridineae</taxon>
        <taxon>Pteridaceae</taxon>
        <taxon>Vittarioideae</taxon>
        <taxon>Adiantum</taxon>
    </lineage>
</organism>
<dbReference type="EMBL" id="JABFUD020000021">
    <property type="protein sequence ID" value="KAI5063497.1"/>
    <property type="molecule type" value="Genomic_DNA"/>
</dbReference>
<dbReference type="PANTHER" id="PTHR23354:SF104">
    <property type="entry name" value="TLD-DOMAIN CONTAINING NUCLEOLAR PROTEIN"/>
    <property type="match status" value="1"/>
</dbReference>
<feature type="domain" description="TLDc" evidence="2">
    <location>
        <begin position="268"/>
        <end position="478"/>
    </location>
</feature>
<dbReference type="PANTHER" id="PTHR23354">
    <property type="entry name" value="NUCLEOLAR PROTEIN 7/ESTROGEN RECEPTOR COACTIVATOR-RELATED"/>
    <property type="match status" value="1"/>
</dbReference>
<dbReference type="PROSITE" id="PS51886">
    <property type="entry name" value="TLDC"/>
    <property type="match status" value="1"/>
</dbReference>
<feature type="region of interest" description="Disordered" evidence="1">
    <location>
        <begin position="508"/>
        <end position="534"/>
    </location>
</feature>
<dbReference type="AlphaFoldDB" id="A0A9D4U8Z9"/>
<dbReference type="Pfam" id="PF07534">
    <property type="entry name" value="TLD"/>
    <property type="match status" value="1"/>
</dbReference>
<evidence type="ECO:0000313" key="4">
    <source>
        <dbReference type="Proteomes" id="UP000886520"/>
    </source>
</evidence>
<protein>
    <recommendedName>
        <fullName evidence="2">TLDc domain-containing protein</fullName>
    </recommendedName>
</protein>
<comment type="caution">
    <text evidence="3">The sequence shown here is derived from an EMBL/GenBank/DDBJ whole genome shotgun (WGS) entry which is preliminary data.</text>
</comment>
<evidence type="ECO:0000259" key="2">
    <source>
        <dbReference type="PROSITE" id="PS51886"/>
    </source>
</evidence>
<name>A0A9D4U8Z9_ADICA</name>
<proteinExistence type="predicted"/>
<sequence length="534" mass="59533">MGTSSSRQADAEAAEIKSLESRLSSLGDLHALHAIFSHLSPSSAPIAPDILKKHFELKMEGISCPPSSQLGTLSQSVASTIIDVIFKPDEKGISWKALLEGVEKCHQPSVSVKLNLLLYFFYNLKKKGKLPLLFSFEDEDSSHLPQAGLTGHLTLSELQDFFWLCWLLAYSAFSHAKCSHLPNVEPLMKSAQAACSDGNVEKETLSMEKLHKWMLLTIPRLPFSLFDFIRACVHQTAMIFQEENAMPCNSEEQHDSKLLGSESYFARQLFDSNVAWAIGLSLSDILGTKILSCCFSQPPDTASLLYRSSIHGKGMNRFWVHMEGYQGTVLMLIQGVTLHNMEDSLPDNLGEDQWLLGALVSEGFVNNSCFYGSRGCCIFALDPVMKPFRPTGIGSNFVYSHSHAATSTSYLEQQRGPEGIAFGGDIGKERLLLNDDFMHVIIHHHSLDKTYEAGPLLPNQGYHTIRGKVIDVEVWGFGGAATMEKQAQFQGRKNLFVEQRRKVDLQSFGNWSDSPEKMMMDMVSDPNRGQRQDR</sequence>
<dbReference type="InterPro" id="IPR006571">
    <property type="entry name" value="TLDc_dom"/>
</dbReference>
<gene>
    <name evidence="3" type="ORF">GOP47_0022044</name>
</gene>
<evidence type="ECO:0000256" key="1">
    <source>
        <dbReference type="SAM" id="MobiDB-lite"/>
    </source>
</evidence>
<dbReference type="Proteomes" id="UP000886520">
    <property type="component" value="Chromosome 21"/>
</dbReference>
<dbReference type="OrthoDB" id="289228at2759"/>
<dbReference type="SMART" id="SM00584">
    <property type="entry name" value="TLDc"/>
    <property type="match status" value="1"/>
</dbReference>
<reference evidence="3" key="1">
    <citation type="submission" date="2021-01" db="EMBL/GenBank/DDBJ databases">
        <title>Adiantum capillus-veneris genome.</title>
        <authorList>
            <person name="Fang Y."/>
            <person name="Liao Q."/>
        </authorList>
    </citation>
    <scope>NUCLEOTIDE SEQUENCE</scope>
    <source>
        <strain evidence="3">H3</strain>
        <tissue evidence="3">Leaf</tissue>
    </source>
</reference>
<accession>A0A9D4U8Z9</accession>
<keyword evidence="4" id="KW-1185">Reference proteome</keyword>